<keyword evidence="2" id="KW-1185">Reference proteome</keyword>
<proteinExistence type="predicted"/>
<sequence length="75" mass="9105">MNNILLWLIKREVLSLKSSKVFLMGEVLTRKPLNTEILKWQMRNLWRPRANVLILELEDDRFAFGFHTQQERTMF</sequence>
<organism evidence="1 2">
    <name type="scientific">Malus baccata</name>
    <name type="common">Siberian crab apple</name>
    <name type="synonym">Pyrus baccata</name>
    <dbReference type="NCBI Taxonomy" id="106549"/>
    <lineage>
        <taxon>Eukaryota</taxon>
        <taxon>Viridiplantae</taxon>
        <taxon>Streptophyta</taxon>
        <taxon>Embryophyta</taxon>
        <taxon>Tracheophyta</taxon>
        <taxon>Spermatophyta</taxon>
        <taxon>Magnoliopsida</taxon>
        <taxon>eudicotyledons</taxon>
        <taxon>Gunneridae</taxon>
        <taxon>Pentapetalae</taxon>
        <taxon>rosids</taxon>
        <taxon>fabids</taxon>
        <taxon>Rosales</taxon>
        <taxon>Rosaceae</taxon>
        <taxon>Amygdaloideae</taxon>
        <taxon>Maleae</taxon>
        <taxon>Malus</taxon>
    </lineage>
</organism>
<dbReference type="Proteomes" id="UP000315295">
    <property type="component" value="Unassembled WGS sequence"/>
</dbReference>
<evidence type="ECO:0008006" key="3">
    <source>
        <dbReference type="Google" id="ProtNLM"/>
    </source>
</evidence>
<comment type="caution">
    <text evidence="1">The sequence shown here is derived from an EMBL/GenBank/DDBJ whole genome shotgun (WGS) entry which is preliminary data.</text>
</comment>
<gene>
    <name evidence="1" type="ORF">C1H46_045005</name>
</gene>
<dbReference type="AlphaFoldDB" id="A0A540K6E4"/>
<protein>
    <recommendedName>
        <fullName evidence="3">DUF4283 domain-containing protein</fullName>
    </recommendedName>
</protein>
<evidence type="ECO:0000313" key="2">
    <source>
        <dbReference type="Proteomes" id="UP000315295"/>
    </source>
</evidence>
<dbReference type="EMBL" id="VIEB01003494">
    <property type="protein sequence ID" value="TQD69462.1"/>
    <property type="molecule type" value="Genomic_DNA"/>
</dbReference>
<reference evidence="1 2" key="1">
    <citation type="journal article" date="2019" name="G3 (Bethesda)">
        <title>Sequencing of a Wild Apple (Malus baccata) Genome Unravels the Differences Between Cultivated and Wild Apple Species Regarding Disease Resistance and Cold Tolerance.</title>
        <authorList>
            <person name="Chen X."/>
        </authorList>
    </citation>
    <scope>NUCLEOTIDE SEQUENCE [LARGE SCALE GENOMIC DNA]</scope>
    <source>
        <strain evidence="2">cv. Shandingzi</strain>
        <tissue evidence="1">Leaves</tissue>
    </source>
</reference>
<accession>A0A540K6E4</accession>
<evidence type="ECO:0000313" key="1">
    <source>
        <dbReference type="EMBL" id="TQD69462.1"/>
    </source>
</evidence>
<name>A0A540K6E4_MALBA</name>